<dbReference type="InterPro" id="IPR001867">
    <property type="entry name" value="OmpR/PhoB-type_DNA-bd"/>
</dbReference>
<name>A0A7Y9J8H7_9PSEU</name>
<comment type="caution">
    <text evidence="5">The sequence shown here is derived from an EMBL/GenBank/DDBJ whole genome shotgun (WGS) entry which is preliminary data.</text>
</comment>
<dbReference type="InterPro" id="IPR036388">
    <property type="entry name" value="WH-like_DNA-bd_sf"/>
</dbReference>
<accession>A0A7Y9J8H7</accession>
<dbReference type="AlphaFoldDB" id="A0A7Y9J8H7"/>
<feature type="domain" description="OmpR/PhoB-type" evidence="4">
    <location>
        <begin position="319"/>
        <end position="389"/>
    </location>
</feature>
<dbReference type="Pfam" id="PF01590">
    <property type="entry name" value="GAF"/>
    <property type="match status" value="1"/>
</dbReference>
<dbReference type="InterPro" id="IPR016032">
    <property type="entry name" value="Sig_transdc_resp-reg_C-effctor"/>
</dbReference>
<dbReference type="Gene3D" id="1.10.10.10">
    <property type="entry name" value="Winged helix-like DNA-binding domain superfamily/Winged helix DNA-binding domain"/>
    <property type="match status" value="1"/>
</dbReference>
<dbReference type="InterPro" id="IPR029016">
    <property type="entry name" value="GAF-like_dom_sf"/>
</dbReference>
<reference evidence="5 6" key="1">
    <citation type="submission" date="2020-07" db="EMBL/GenBank/DDBJ databases">
        <title>Sequencing the genomes of 1000 actinobacteria strains.</title>
        <authorList>
            <person name="Klenk H.-P."/>
        </authorList>
    </citation>
    <scope>NUCLEOTIDE SEQUENCE [LARGE SCALE GENOMIC DNA]</scope>
    <source>
        <strain evidence="5 6">DSM 45772</strain>
    </source>
</reference>
<gene>
    <name evidence="5" type="ORF">BJ983_005228</name>
</gene>
<dbReference type="GO" id="GO:0000160">
    <property type="term" value="P:phosphorelay signal transduction system"/>
    <property type="evidence" value="ECO:0007669"/>
    <property type="project" value="InterPro"/>
</dbReference>
<evidence type="ECO:0000256" key="1">
    <source>
        <dbReference type="ARBA" id="ARBA00023015"/>
    </source>
</evidence>
<evidence type="ECO:0000256" key="2">
    <source>
        <dbReference type="ARBA" id="ARBA00023125"/>
    </source>
</evidence>
<dbReference type="SUPFAM" id="SSF46894">
    <property type="entry name" value="C-terminal effector domain of the bipartite response regulators"/>
    <property type="match status" value="1"/>
</dbReference>
<evidence type="ECO:0000256" key="3">
    <source>
        <dbReference type="ARBA" id="ARBA00023163"/>
    </source>
</evidence>
<proteinExistence type="predicted"/>
<dbReference type="InterPro" id="IPR003018">
    <property type="entry name" value="GAF"/>
</dbReference>
<dbReference type="Gene3D" id="3.30.450.40">
    <property type="match status" value="1"/>
</dbReference>
<keyword evidence="1" id="KW-0805">Transcription regulation</keyword>
<dbReference type="EMBL" id="JACCBN010000001">
    <property type="protein sequence ID" value="NYD39126.1"/>
    <property type="molecule type" value="Genomic_DNA"/>
</dbReference>
<dbReference type="Proteomes" id="UP000535890">
    <property type="component" value="Unassembled WGS sequence"/>
</dbReference>
<dbReference type="GO" id="GO:0003677">
    <property type="term" value="F:DNA binding"/>
    <property type="evidence" value="ECO:0007669"/>
    <property type="project" value="UniProtKB-KW"/>
</dbReference>
<keyword evidence="3" id="KW-0804">Transcription</keyword>
<dbReference type="RefSeq" id="WP_179796485.1">
    <property type="nucleotide sequence ID" value="NZ_BAABHP010000022.1"/>
</dbReference>
<protein>
    <recommendedName>
        <fullName evidence="4">OmpR/PhoB-type domain-containing protein</fullName>
    </recommendedName>
</protein>
<keyword evidence="2" id="KW-0238">DNA-binding</keyword>
<evidence type="ECO:0000259" key="4">
    <source>
        <dbReference type="SMART" id="SM00862"/>
    </source>
</evidence>
<keyword evidence="6" id="KW-1185">Reference proteome</keyword>
<sequence>MTGHVDGWGDPVERAAVLARVRDAVLGGGRAEVDPRSVVSDSWRRSLAARVDPEHGAPAHVFDDGELAAVREHHPLSPVLPLLRTTLLEIADEAMHVMIVTDAQGHILWREGAAGMLHLADDLELAEGFRWSEDSAGTNAMGTSLASDAAVQIHSSEHLVAQYHRFTCAAAPIHDPDTGEAVGAVDLTGPVRTFHPSTLALVTAAARLAENHLATRQAIRDERLRTLNLPHLSGLDAPGALLSPAGRVLAATPHGWIDDRIVLPGAGDRVSLGEHGEGVVEPLAEGWLLRLERPSGMRGRPTLALPFLGVPRPVARLDGRPVRLGARHAELLALLALHPEGLSADALALEIYGERGNPVTVRAEMHRLRHLLESLPNGAGVVKTQPYRIEARVDADFLTLRDALRSGAVPDTALVGRGELLPTSDAPGIRALRDELDVGVRRAVLRAGDTAALWALARTPAGRDDLELVERLRHLLPVSDPRHAELPDEAAGAP</sequence>
<dbReference type="SMART" id="SM00862">
    <property type="entry name" value="Trans_reg_C"/>
    <property type="match status" value="1"/>
</dbReference>
<dbReference type="GO" id="GO:0006355">
    <property type="term" value="P:regulation of DNA-templated transcription"/>
    <property type="evidence" value="ECO:0007669"/>
    <property type="project" value="InterPro"/>
</dbReference>
<evidence type="ECO:0000313" key="6">
    <source>
        <dbReference type="Proteomes" id="UP000535890"/>
    </source>
</evidence>
<evidence type="ECO:0000313" key="5">
    <source>
        <dbReference type="EMBL" id="NYD39126.1"/>
    </source>
</evidence>
<organism evidence="5 6">
    <name type="scientific">Actinomycetospora corticicola</name>
    <dbReference type="NCBI Taxonomy" id="663602"/>
    <lineage>
        <taxon>Bacteria</taxon>
        <taxon>Bacillati</taxon>
        <taxon>Actinomycetota</taxon>
        <taxon>Actinomycetes</taxon>
        <taxon>Pseudonocardiales</taxon>
        <taxon>Pseudonocardiaceae</taxon>
        <taxon>Actinomycetospora</taxon>
    </lineage>
</organism>